<dbReference type="AlphaFoldDB" id="A0AAV1D349"/>
<proteinExistence type="predicted"/>
<feature type="chain" id="PRO_5043796549" evidence="1">
    <location>
        <begin position="29"/>
        <end position="234"/>
    </location>
</feature>
<protein>
    <submittedName>
        <fullName evidence="2">OLC1v1000132C1</fullName>
    </submittedName>
</protein>
<organism evidence="2 3">
    <name type="scientific">Oldenlandia corymbosa var. corymbosa</name>
    <dbReference type="NCBI Taxonomy" id="529605"/>
    <lineage>
        <taxon>Eukaryota</taxon>
        <taxon>Viridiplantae</taxon>
        <taxon>Streptophyta</taxon>
        <taxon>Embryophyta</taxon>
        <taxon>Tracheophyta</taxon>
        <taxon>Spermatophyta</taxon>
        <taxon>Magnoliopsida</taxon>
        <taxon>eudicotyledons</taxon>
        <taxon>Gunneridae</taxon>
        <taxon>Pentapetalae</taxon>
        <taxon>asterids</taxon>
        <taxon>lamiids</taxon>
        <taxon>Gentianales</taxon>
        <taxon>Rubiaceae</taxon>
        <taxon>Rubioideae</taxon>
        <taxon>Spermacoceae</taxon>
        <taxon>Hedyotis-Oldenlandia complex</taxon>
        <taxon>Oldenlandia</taxon>
    </lineage>
</organism>
<dbReference type="Proteomes" id="UP001161247">
    <property type="component" value="Chromosome 4"/>
</dbReference>
<reference evidence="2" key="1">
    <citation type="submission" date="2023-03" db="EMBL/GenBank/DDBJ databases">
        <authorList>
            <person name="Julca I."/>
        </authorList>
    </citation>
    <scope>NUCLEOTIDE SEQUENCE</scope>
</reference>
<dbReference type="EMBL" id="OX459121">
    <property type="protein sequence ID" value="CAI9101958.1"/>
    <property type="molecule type" value="Genomic_DNA"/>
</dbReference>
<keyword evidence="3" id="KW-1185">Reference proteome</keyword>
<keyword evidence="1" id="KW-0732">Signal</keyword>
<evidence type="ECO:0000313" key="2">
    <source>
        <dbReference type="EMBL" id="CAI9101958.1"/>
    </source>
</evidence>
<dbReference type="PANTHER" id="PTHR33321:SF12">
    <property type="entry name" value="PLANT BASIC SECRETORY PROTEIN (BSP) FAMILY PROTEIN"/>
    <property type="match status" value="1"/>
</dbReference>
<sequence>MASQLILPNFSLFILAILFLGALQGSRGDFRYVEIENKATPALGGDRYIHDIGDEYTAMKVFNATDFAWEIFQENSTATRKSFTHIKVVIQDNLWGAFTEKNEIHIGALYIQNFTGDVKFEITGIIYHEVSLVWQWYGNGEAPEGLIDGIADYVRLKSGYVPYYFVKPGQGDKWDEGQSVTAYFLDYCDNLKENGSFIAELNGKMRYGYSDAYFVELLGKTVDELWSDYKAQYN</sequence>
<feature type="signal peptide" evidence="1">
    <location>
        <begin position="1"/>
        <end position="28"/>
    </location>
</feature>
<accession>A0AAV1D349</accession>
<evidence type="ECO:0000256" key="1">
    <source>
        <dbReference type="SAM" id="SignalP"/>
    </source>
</evidence>
<dbReference type="Pfam" id="PF04450">
    <property type="entry name" value="BSP"/>
    <property type="match status" value="1"/>
</dbReference>
<name>A0AAV1D349_OLDCO</name>
<evidence type="ECO:0000313" key="3">
    <source>
        <dbReference type="Proteomes" id="UP001161247"/>
    </source>
</evidence>
<dbReference type="PANTHER" id="PTHR33321">
    <property type="match status" value="1"/>
</dbReference>
<gene>
    <name evidence="2" type="ORF">OLC1_LOCUS11414</name>
</gene>
<dbReference type="InterPro" id="IPR007541">
    <property type="entry name" value="Uncharacterised_BSP"/>
</dbReference>